<organism evidence="3 4">
    <name type="scientific">Thermoactinomyces daqus</name>
    <dbReference type="NCBI Taxonomy" id="1329516"/>
    <lineage>
        <taxon>Bacteria</taxon>
        <taxon>Bacillati</taxon>
        <taxon>Bacillota</taxon>
        <taxon>Bacilli</taxon>
        <taxon>Bacillales</taxon>
        <taxon>Thermoactinomycetaceae</taxon>
        <taxon>Thermoactinomyces</taxon>
    </lineage>
</organism>
<name>A0A7W2AHI5_9BACL</name>
<dbReference type="PANTHER" id="PTHR35561:SF1">
    <property type="entry name" value="RNA 2',3'-CYCLIC PHOSPHODIESTERASE"/>
    <property type="match status" value="1"/>
</dbReference>
<proteinExistence type="inferred from homology"/>
<evidence type="ECO:0000313" key="3">
    <source>
        <dbReference type="EMBL" id="MBA4542761.1"/>
    </source>
</evidence>
<dbReference type="HAMAP" id="MF_01940">
    <property type="entry name" value="RNA_CPDase"/>
    <property type="match status" value="1"/>
</dbReference>
<dbReference type="EC" id="3.1.4.58" evidence="2"/>
<dbReference type="NCBIfam" id="TIGR02258">
    <property type="entry name" value="2_5_ligase"/>
    <property type="match status" value="1"/>
</dbReference>
<evidence type="ECO:0000256" key="1">
    <source>
        <dbReference type="ARBA" id="ARBA00022801"/>
    </source>
</evidence>
<comment type="similarity">
    <text evidence="2">Belongs to the 2H phosphoesterase superfamily. ThpR family.</text>
</comment>
<feature type="active site" description="Proton donor" evidence="2">
    <location>
        <position position="46"/>
    </location>
</feature>
<dbReference type="InterPro" id="IPR009097">
    <property type="entry name" value="Cyclic_Pdiesterase"/>
</dbReference>
<gene>
    <name evidence="3" type="primary">thpR</name>
    <name evidence="3" type="ORF">H1164_07585</name>
</gene>
<reference evidence="3 4" key="1">
    <citation type="submission" date="2020-07" db="EMBL/GenBank/DDBJ databases">
        <authorList>
            <person name="Feng H."/>
        </authorList>
    </citation>
    <scope>NUCLEOTIDE SEQUENCE [LARGE SCALE GENOMIC DNA]</scope>
    <source>
        <strain evidence="4">s-11</strain>
    </source>
</reference>
<keyword evidence="1 2" id="KW-0378">Hydrolase</keyword>
<comment type="function">
    <text evidence="2">Hydrolyzes RNA 2',3'-cyclic phosphodiester to an RNA 2'-phosphomonoester.</text>
</comment>
<dbReference type="OrthoDB" id="9789350at2"/>
<dbReference type="Pfam" id="PF13563">
    <property type="entry name" value="2_5_RNA_ligase2"/>
    <property type="match status" value="1"/>
</dbReference>
<accession>A0A7W2AHI5</accession>
<feature type="active site" description="Proton acceptor" evidence="2">
    <location>
        <position position="133"/>
    </location>
</feature>
<evidence type="ECO:0000256" key="2">
    <source>
        <dbReference type="HAMAP-Rule" id="MF_01940"/>
    </source>
</evidence>
<dbReference type="Proteomes" id="UP000530514">
    <property type="component" value="Unassembled WGS sequence"/>
</dbReference>
<dbReference type="AlphaFoldDB" id="A0A7W2AHI5"/>
<comment type="catalytic activity">
    <reaction evidence="2">
        <text>a 3'-end 2',3'-cyclophospho-ribonucleotide-RNA + H2O = a 3'-end 2'-phospho-ribonucleotide-RNA + H(+)</text>
        <dbReference type="Rhea" id="RHEA:11828"/>
        <dbReference type="Rhea" id="RHEA-COMP:10464"/>
        <dbReference type="Rhea" id="RHEA-COMP:17353"/>
        <dbReference type="ChEBI" id="CHEBI:15377"/>
        <dbReference type="ChEBI" id="CHEBI:15378"/>
        <dbReference type="ChEBI" id="CHEBI:83064"/>
        <dbReference type="ChEBI" id="CHEBI:173113"/>
        <dbReference type="EC" id="3.1.4.58"/>
    </reaction>
</comment>
<dbReference type="Gene3D" id="3.90.1140.10">
    <property type="entry name" value="Cyclic phosphodiesterase"/>
    <property type="match status" value="1"/>
</dbReference>
<feature type="short sequence motif" description="HXTX 1" evidence="2">
    <location>
        <begin position="46"/>
        <end position="49"/>
    </location>
</feature>
<comment type="caution">
    <text evidence="3">The sequence shown here is derived from an EMBL/GenBank/DDBJ whole genome shotgun (WGS) entry which is preliminary data.</text>
</comment>
<evidence type="ECO:0000313" key="4">
    <source>
        <dbReference type="Proteomes" id="UP000530514"/>
    </source>
</evidence>
<feature type="short sequence motif" description="HXTX 2" evidence="2">
    <location>
        <begin position="133"/>
        <end position="136"/>
    </location>
</feature>
<dbReference type="PANTHER" id="PTHR35561">
    <property type="entry name" value="RNA 2',3'-CYCLIC PHOSPHODIESTERASE"/>
    <property type="match status" value="1"/>
</dbReference>
<keyword evidence="4" id="KW-1185">Reference proteome</keyword>
<dbReference type="GO" id="GO:0008664">
    <property type="term" value="F:RNA 2',3'-cyclic 3'-phosphodiesterase activity"/>
    <property type="evidence" value="ECO:0007669"/>
    <property type="project" value="UniProtKB-EC"/>
</dbReference>
<sequence length="190" mass="21751">MQRQPEPRLFIAVSLPAGLKRMLADWCEKQSETWAFGKWVNQEDYHITLKFLGNCTPRQIREITEELRGLAAVASPFSLTLAGLGTFGRPASPRILWAGVSGDLPALTSLEQKIGNRLAPLGFPREERPYRPHVTLARKCQMHDFPAPELLQAAWPERLTQTWIVRELILYETKLGKQPMYHAMARFPFR</sequence>
<dbReference type="InterPro" id="IPR004175">
    <property type="entry name" value="RNA_CPDase"/>
</dbReference>
<dbReference type="GO" id="GO:0004113">
    <property type="term" value="F:2',3'-cyclic-nucleotide 3'-phosphodiesterase activity"/>
    <property type="evidence" value="ECO:0007669"/>
    <property type="project" value="InterPro"/>
</dbReference>
<protein>
    <recommendedName>
        <fullName evidence="2">RNA 2',3'-cyclic phosphodiesterase</fullName>
        <shortName evidence="2">RNA 2',3'-CPDase</shortName>
        <ecNumber evidence="2">3.1.4.58</ecNumber>
    </recommendedName>
</protein>
<dbReference type="RefSeq" id="WP_152568491.1">
    <property type="nucleotide sequence ID" value="NZ_JACEIP010000009.1"/>
</dbReference>
<dbReference type="SUPFAM" id="SSF55144">
    <property type="entry name" value="LigT-like"/>
    <property type="match status" value="1"/>
</dbReference>
<dbReference type="EMBL" id="JACEIP010000009">
    <property type="protein sequence ID" value="MBA4542761.1"/>
    <property type="molecule type" value="Genomic_DNA"/>
</dbReference>